<accession>A0A2A3EIF2</accession>
<feature type="coiled-coil region" evidence="1">
    <location>
        <begin position="134"/>
        <end position="168"/>
    </location>
</feature>
<keyword evidence="4" id="KW-1185">Reference proteome</keyword>
<dbReference type="OrthoDB" id="7543142at2759"/>
<reference evidence="3 4" key="1">
    <citation type="submission" date="2014-07" db="EMBL/GenBank/DDBJ databases">
        <title>Genomic and transcriptomic analysis on Apis cerana provide comprehensive insights into honey bee biology.</title>
        <authorList>
            <person name="Diao Q."/>
            <person name="Sun L."/>
            <person name="Zheng H."/>
            <person name="Zheng H."/>
            <person name="Xu S."/>
            <person name="Wang S."/>
            <person name="Zeng Z."/>
            <person name="Hu F."/>
            <person name="Su S."/>
            <person name="Wu J."/>
        </authorList>
    </citation>
    <scope>NUCLEOTIDE SEQUENCE [LARGE SCALE GENOMIC DNA]</scope>
    <source>
        <tissue evidence="3">Pupae without intestine</tissue>
    </source>
</reference>
<dbReference type="AlphaFoldDB" id="A0A2A3EIF2"/>
<feature type="region of interest" description="Disordered" evidence="2">
    <location>
        <begin position="1"/>
        <end position="78"/>
    </location>
</feature>
<gene>
    <name evidence="3" type="ORF">APICC_02293</name>
</gene>
<feature type="compositionally biased region" description="Basic and acidic residues" evidence="2">
    <location>
        <begin position="66"/>
        <end position="78"/>
    </location>
</feature>
<name>A0A2A3EIF2_APICC</name>
<evidence type="ECO:0000256" key="2">
    <source>
        <dbReference type="SAM" id="MobiDB-lite"/>
    </source>
</evidence>
<organism evidence="3 4">
    <name type="scientific">Apis cerana cerana</name>
    <name type="common">Oriental honeybee</name>
    <dbReference type="NCBI Taxonomy" id="94128"/>
    <lineage>
        <taxon>Eukaryota</taxon>
        <taxon>Metazoa</taxon>
        <taxon>Ecdysozoa</taxon>
        <taxon>Arthropoda</taxon>
        <taxon>Hexapoda</taxon>
        <taxon>Insecta</taxon>
        <taxon>Pterygota</taxon>
        <taxon>Neoptera</taxon>
        <taxon>Endopterygota</taxon>
        <taxon>Hymenoptera</taxon>
        <taxon>Apocrita</taxon>
        <taxon>Aculeata</taxon>
        <taxon>Apoidea</taxon>
        <taxon>Anthophila</taxon>
        <taxon>Apidae</taxon>
        <taxon>Apis</taxon>
    </lineage>
</organism>
<dbReference type="EMBL" id="KZ288232">
    <property type="protein sequence ID" value="PBC31490.1"/>
    <property type="molecule type" value="Genomic_DNA"/>
</dbReference>
<proteinExistence type="predicted"/>
<evidence type="ECO:0000313" key="3">
    <source>
        <dbReference type="EMBL" id="PBC31490.1"/>
    </source>
</evidence>
<keyword evidence="1" id="KW-0175">Coiled coil</keyword>
<feature type="coiled-coil region" evidence="1">
    <location>
        <begin position="299"/>
        <end position="506"/>
    </location>
</feature>
<protein>
    <submittedName>
        <fullName evidence="3">Uncharacterized protein</fullName>
    </submittedName>
</protein>
<evidence type="ECO:0000313" key="4">
    <source>
        <dbReference type="Proteomes" id="UP000242457"/>
    </source>
</evidence>
<dbReference type="Proteomes" id="UP000242457">
    <property type="component" value="Unassembled WGS sequence"/>
</dbReference>
<sequence>MQQEDNHNLEFVSRNIKNNSEKLQRTPQVSEFDKKDIMSQEIKRKIHYTPQNSPNKYSKTPQNNESFKKDTKSQLESNKRKIQSFHNESLEKIQKICPSGKFVNTLIGQWSKHMGIQTPLSETGIKIVRENLITEEMKQMHVIEERKIQKLQKKLQIAEETISSLSTSHEVELRAKEEILQQYLLQLKIDSKDKSLKGFQQHKDNLSKLYNEIIVIQQSTMKKLQQELCIMKLKDDEQKNIVSTMENKVINQEKRIYEMMSIENELKKQFEELKNNSVLEKNHLHNVYTEEKLELIKKQENLTSMNQELQVQLQKITEEKQNLTILFAEKDDEIIKLQGEIVTCKNKIENLLCHNTELSANYEKSINKEEKLSKEIQTKAQEIDKLRENLNTRQEIESSLAKDFDMIDNKYKNIQNNFLNIENKLKEAQVRNINLEQSLQMMKSDNEHKIMELYGKIEFLEKEKAQILLEKHLKIQEFENIHKLLKEKHETEIKSLKEEFDIKLIEMKKTLATQKSTFLKLNETVNKINNEENQNRQINFHDQYTKINHNELQDNLKEKMQPLIESILIEKNQVCEMKEFQNQENVNNSKIIIKNKNEISNLEQDIYSFSTREINDELQNILSVQEKKVRFNLNSPTKDFNCIENNSFFSRDNEERKNEKSIILHK</sequence>
<feature type="compositionally biased region" description="Polar residues" evidence="2">
    <location>
        <begin position="49"/>
        <end position="65"/>
    </location>
</feature>
<feature type="compositionally biased region" description="Basic and acidic residues" evidence="2">
    <location>
        <begin position="31"/>
        <end position="43"/>
    </location>
</feature>
<evidence type="ECO:0000256" key="1">
    <source>
        <dbReference type="SAM" id="Coils"/>
    </source>
</evidence>
<dbReference type="STRING" id="94128.A0A2A3EIF2"/>